<dbReference type="InterPro" id="IPR004358">
    <property type="entry name" value="Sig_transdc_His_kin-like_C"/>
</dbReference>
<sequence length="725" mass="83135">MKSLKVKIPILIISLAVFTVLSSTYVTYRIFSKQIIEDIIHKNNMIANMLSDQVNQYLIDAQNTVEYVAKNADLEDMEKIKKEINKVYTSYRWLDVMFYMTPNGRITYSIPYSDIIRKRDYVEREYYKYIIENKKTYTSKVFISSILNQPHIMIVSPILDYFTGEVKGIIGGGVPLMAISKLVDKTQQSYDGKIYVVDEDGKILVSPDHKGILKETTLKRNIQIQDRVMGIEEISKKYDKGIGQYEDGFRRVYVSFSKIENYKGMIIVEKDEEYIGKEIKEIQRELIPLIVVIMAVSFLLSISLAYTITDPIEKLVTYVRKLTNDIHQGMKGFRVTKNNEIGELELAFCSMSKELSAKMNDLKELHKKERDTSKYLNNILISAGSGIIVIDDENKIVIFNKAAEKITGIKSEKIVGKDSHELIEVLNLPKNIFDEYKKERSMTEKEYKIQKSKGPAVPVSMLVSPIYDDQSKNIGLVCLMKDLTQIKMLEQQLRREDRLKTIGELSSSIIHEIGNPLAGMTNLIEVLKDNIEEEELRNELIATLREEVNDLNNLVINFLEFTRMNRDKKVSVNILHIINSALNILNPEVKYKHIRVITQFPSEIPFIKVNPSAVRQAFVNILKNSVQAVDTFGIIKINVKVCEEDKKSIVVSIRDNGEGVKEEFIEKMFDPFFTTKEDGTGLGLAIVYKIITDNQGTISVKSEINKYTEFTLCFKGEIVDESTNY</sequence>
<dbReference type="GO" id="GO:0005524">
    <property type="term" value="F:ATP binding"/>
    <property type="evidence" value="ECO:0007669"/>
    <property type="project" value="UniProtKB-KW"/>
</dbReference>
<evidence type="ECO:0000259" key="16">
    <source>
        <dbReference type="PROSITE" id="PS50112"/>
    </source>
</evidence>
<proteinExistence type="predicted"/>
<dbReference type="InterPro" id="IPR035965">
    <property type="entry name" value="PAS-like_dom_sf"/>
</dbReference>
<dbReference type="InterPro" id="IPR036890">
    <property type="entry name" value="HATPase_C_sf"/>
</dbReference>
<dbReference type="InterPro" id="IPR005467">
    <property type="entry name" value="His_kinase_dom"/>
</dbReference>
<accession>A0A5C0SBN6</accession>
<keyword evidence="5" id="KW-0597">Phosphoprotein</keyword>
<protein>
    <recommendedName>
        <fullName evidence="3">histidine kinase</fullName>
        <ecNumber evidence="3">2.7.13.3</ecNumber>
    </recommendedName>
</protein>
<dbReference type="Pfam" id="PF00512">
    <property type="entry name" value="HisKA"/>
    <property type="match status" value="1"/>
</dbReference>
<dbReference type="SMART" id="SM00091">
    <property type="entry name" value="PAS"/>
    <property type="match status" value="1"/>
</dbReference>
<evidence type="ECO:0000256" key="13">
    <source>
        <dbReference type="ARBA" id="ARBA00023136"/>
    </source>
</evidence>
<evidence type="ECO:0000256" key="4">
    <source>
        <dbReference type="ARBA" id="ARBA00022475"/>
    </source>
</evidence>
<evidence type="ECO:0000313" key="19">
    <source>
        <dbReference type="Proteomes" id="UP000324646"/>
    </source>
</evidence>
<comment type="catalytic activity">
    <reaction evidence="1">
        <text>ATP + protein L-histidine = ADP + protein N-phospho-L-histidine.</text>
        <dbReference type="EC" id="2.7.13.3"/>
    </reaction>
</comment>
<keyword evidence="8" id="KW-0547">Nucleotide-binding</keyword>
<evidence type="ECO:0000259" key="15">
    <source>
        <dbReference type="PROSITE" id="PS50109"/>
    </source>
</evidence>
<dbReference type="InterPro" id="IPR036097">
    <property type="entry name" value="HisK_dim/P_sf"/>
</dbReference>
<dbReference type="KEGG" id="crs:FQB35_01230"/>
<dbReference type="PROSITE" id="PS50113">
    <property type="entry name" value="PAC"/>
    <property type="match status" value="1"/>
</dbReference>
<evidence type="ECO:0000256" key="11">
    <source>
        <dbReference type="ARBA" id="ARBA00022989"/>
    </source>
</evidence>
<organism evidence="18 19">
    <name type="scientific">Crassaminicella thermophila</name>
    <dbReference type="NCBI Taxonomy" id="2599308"/>
    <lineage>
        <taxon>Bacteria</taxon>
        <taxon>Bacillati</taxon>
        <taxon>Bacillota</taxon>
        <taxon>Clostridia</taxon>
        <taxon>Eubacteriales</taxon>
        <taxon>Clostridiaceae</taxon>
        <taxon>Crassaminicella</taxon>
    </lineage>
</organism>
<evidence type="ECO:0000313" key="18">
    <source>
        <dbReference type="EMBL" id="QEK11096.1"/>
    </source>
</evidence>
<evidence type="ECO:0000256" key="6">
    <source>
        <dbReference type="ARBA" id="ARBA00022679"/>
    </source>
</evidence>
<dbReference type="Gene3D" id="3.30.450.20">
    <property type="entry name" value="PAS domain"/>
    <property type="match status" value="2"/>
</dbReference>
<dbReference type="PANTHER" id="PTHR43065:SF46">
    <property type="entry name" value="C4-DICARBOXYLATE TRANSPORT SENSOR PROTEIN DCTB"/>
    <property type="match status" value="1"/>
</dbReference>
<keyword evidence="11 14" id="KW-1133">Transmembrane helix</keyword>
<dbReference type="PROSITE" id="PS50109">
    <property type="entry name" value="HIS_KIN"/>
    <property type="match status" value="1"/>
</dbReference>
<dbReference type="Gene3D" id="3.30.565.10">
    <property type="entry name" value="Histidine kinase-like ATPase, C-terminal domain"/>
    <property type="match status" value="1"/>
</dbReference>
<reference evidence="18 19" key="1">
    <citation type="submission" date="2019-07" db="EMBL/GenBank/DDBJ databases">
        <title>Complete genome of Crassaminicella thermophila SY095.</title>
        <authorList>
            <person name="Li X."/>
        </authorList>
    </citation>
    <scope>NUCLEOTIDE SEQUENCE [LARGE SCALE GENOMIC DNA]</scope>
    <source>
        <strain evidence="18 19">SY095</strain>
    </source>
</reference>
<evidence type="ECO:0000256" key="12">
    <source>
        <dbReference type="ARBA" id="ARBA00023012"/>
    </source>
</evidence>
<evidence type="ECO:0000256" key="2">
    <source>
        <dbReference type="ARBA" id="ARBA00004651"/>
    </source>
</evidence>
<dbReference type="SUPFAM" id="SSF55785">
    <property type="entry name" value="PYP-like sensor domain (PAS domain)"/>
    <property type="match status" value="1"/>
</dbReference>
<evidence type="ECO:0000256" key="3">
    <source>
        <dbReference type="ARBA" id="ARBA00012438"/>
    </source>
</evidence>
<dbReference type="Pfam" id="PF02518">
    <property type="entry name" value="HATPase_c"/>
    <property type="match status" value="1"/>
</dbReference>
<keyword evidence="6" id="KW-0808">Transferase</keyword>
<dbReference type="GO" id="GO:0000155">
    <property type="term" value="F:phosphorelay sensor kinase activity"/>
    <property type="evidence" value="ECO:0007669"/>
    <property type="project" value="InterPro"/>
</dbReference>
<evidence type="ECO:0000256" key="8">
    <source>
        <dbReference type="ARBA" id="ARBA00022741"/>
    </source>
</evidence>
<evidence type="ECO:0000259" key="17">
    <source>
        <dbReference type="PROSITE" id="PS50113"/>
    </source>
</evidence>
<dbReference type="PROSITE" id="PS50112">
    <property type="entry name" value="PAS"/>
    <property type="match status" value="1"/>
</dbReference>
<keyword evidence="13 14" id="KW-0472">Membrane</keyword>
<dbReference type="RefSeq" id="WP_148808171.1">
    <property type="nucleotide sequence ID" value="NZ_CP042243.1"/>
</dbReference>
<dbReference type="OrthoDB" id="9764522at2"/>
<dbReference type="NCBIfam" id="TIGR00229">
    <property type="entry name" value="sensory_box"/>
    <property type="match status" value="1"/>
</dbReference>
<dbReference type="CDD" id="cd00130">
    <property type="entry name" value="PAS"/>
    <property type="match status" value="1"/>
</dbReference>
<dbReference type="InterPro" id="IPR003661">
    <property type="entry name" value="HisK_dim/P_dom"/>
</dbReference>
<comment type="subcellular location">
    <subcellularLocation>
        <location evidence="2">Cell membrane</location>
        <topology evidence="2">Multi-pass membrane protein</topology>
    </subcellularLocation>
</comment>
<evidence type="ECO:0000256" key="9">
    <source>
        <dbReference type="ARBA" id="ARBA00022777"/>
    </source>
</evidence>
<keyword evidence="7 14" id="KW-0812">Transmembrane</keyword>
<keyword evidence="9" id="KW-0418">Kinase</keyword>
<dbReference type="Pfam" id="PF02743">
    <property type="entry name" value="dCache_1"/>
    <property type="match status" value="1"/>
</dbReference>
<dbReference type="GO" id="GO:0005886">
    <property type="term" value="C:plasma membrane"/>
    <property type="evidence" value="ECO:0007669"/>
    <property type="project" value="UniProtKB-SubCell"/>
</dbReference>
<keyword evidence="19" id="KW-1185">Reference proteome</keyword>
<dbReference type="EMBL" id="CP042243">
    <property type="protein sequence ID" value="QEK11096.1"/>
    <property type="molecule type" value="Genomic_DNA"/>
</dbReference>
<dbReference type="Proteomes" id="UP000324646">
    <property type="component" value="Chromosome"/>
</dbReference>
<dbReference type="InterPro" id="IPR000014">
    <property type="entry name" value="PAS"/>
</dbReference>
<dbReference type="InterPro" id="IPR000700">
    <property type="entry name" value="PAS-assoc_C"/>
</dbReference>
<dbReference type="CDD" id="cd00082">
    <property type="entry name" value="HisKA"/>
    <property type="match status" value="1"/>
</dbReference>
<dbReference type="PANTHER" id="PTHR43065">
    <property type="entry name" value="SENSOR HISTIDINE KINASE"/>
    <property type="match status" value="1"/>
</dbReference>
<feature type="domain" description="PAC" evidence="17">
    <location>
        <begin position="443"/>
        <end position="495"/>
    </location>
</feature>
<feature type="domain" description="Histidine kinase" evidence="15">
    <location>
        <begin position="508"/>
        <end position="718"/>
    </location>
</feature>
<dbReference type="SMART" id="SM00388">
    <property type="entry name" value="HisKA"/>
    <property type="match status" value="1"/>
</dbReference>
<evidence type="ECO:0000256" key="10">
    <source>
        <dbReference type="ARBA" id="ARBA00022840"/>
    </source>
</evidence>
<dbReference type="EC" id="2.7.13.3" evidence="3"/>
<evidence type="ECO:0000256" key="7">
    <source>
        <dbReference type="ARBA" id="ARBA00022692"/>
    </source>
</evidence>
<dbReference type="Pfam" id="PF13426">
    <property type="entry name" value="PAS_9"/>
    <property type="match status" value="1"/>
</dbReference>
<keyword evidence="10" id="KW-0067">ATP-binding</keyword>
<dbReference type="PRINTS" id="PR00344">
    <property type="entry name" value="BCTRLSENSOR"/>
</dbReference>
<keyword evidence="4" id="KW-1003">Cell membrane</keyword>
<name>A0A5C0SBN6_CRATE</name>
<feature type="transmembrane region" description="Helical" evidence="14">
    <location>
        <begin position="6"/>
        <end position="28"/>
    </location>
</feature>
<dbReference type="SUPFAM" id="SSF55874">
    <property type="entry name" value="ATPase domain of HSP90 chaperone/DNA topoisomerase II/histidine kinase"/>
    <property type="match status" value="1"/>
</dbReference>
<dbReference type="Gene3D" id="6.10.340.10">
    <property type="match status" value="1"/>
</dbReference>
<feature type="transmembrane region" description="Helical" evidence="14">
    <location>
        <begin position="286"/>
        <end position="308"/>
    </location>
</feature>
<gene>
    <name evidence="18" type="ORF">FQB35_01230</name>
</gene>
<evidence type="ECO:0000256" key="14">
    <source>
        <dbReference type="SAM" id="Phobius"/>
    </source>
</evidence>
<dbReference type="SMART" id="SM00387">
    <property type="entry name" value="HATPase_c"/>
    <property type="match status" value="1"/>
</dbReference>
<dbReference type="AlphaFoldDB" id="A0A5C0SBN6"/>
<keyword evidence="12" id="KW-0902">Two-component regulatory system</keyword>
<feature type="domain" description="PAS" evidence="16">
    <location>
        <begin position="372"/>
        <end position="427"/>
    </location>
</feature>
<dbReference type="InterPro" id="IPR003594">
    <property type="entry name" value="HATPase_dom"/>
</dbReference>
<evidence type="ECO:0000256" key="1">
    <source>
        <dbReference type="ARBA" id="ARBA00000085"/>
    </source>
</evidence>
<dbReference type="InterPro" id="IPR033479">
    <property type="entry name" value="dCache_1"/>
</dbReference>
<dbReference type="Gene3D" id="1.10.287.130">
    <property type="match status" value="1"/>
</dbReference>
<evidence type="ECO:0000256" key="5">
    <source>
        <dbReference type="ARBA" id="ARBA00022553"/>
    </source>
</evidence>
<dbReference type="SUPFAM" id="SSF47384">
    <property type="entry name" value="Homodimeric domain of signal transducing histidine kinase"/>
    <property type="match status" value="1"/>
</dbReference>
<dbReference type="CDD" id="cd18773">
    <property type="entry name" value="PDC1_HK_sensor"/>
    <property type="match status" value="1"/>
</dbReference>